<protein>
    <recommendedName>
        <fullName evidence="3">DNA alkylation repair protein</fullName>
    </recommendedName>
</protein>
<dbReference type="SUPFAM" id="SSF48371">
    <property type="entry name" value="ARM repeat"/>
    <property type="match status" value="1"/>
</dbReference>
<proteinExistence type="predicted"/>
<dbReference type="Pfam" id="PF08713">
    <property type="entry name" value="DNA_alkylation"/>
    <property type="match status" value="1"/>
</dbReference>
<dbReference type="PANTHER" id="PTHR34070">
    <property type="entry name" value="ARMADILLO-TYPE FOLD"/>
    <property type="match status" value="1"/>
</dbReference>
<dbReference type="Gene3D" id="1.25.10.90">
    <property type="match status" value="1"/>
</dbReference>
<dbReference type="Proteomes" id="UP000230324">
    <property type="component" value="Unassembled WGS sequence"/>
</dbReference>
<comment type="caution">
    <text evidence="1">The sequence shown here is derived from an EMBL/GenBank/DDBJ whole genome shotgun (WGS) entry which is preliminary data.</text>
</comment>
<dbReference type="EMBL" id="PEUV01000021">
    <property type="protein sequence ID" value="PIV12718.1"/>
    <property type="molecule type" value="Genomic_DNA"/>
</dbReference>
<dbReference type="AlphaFoldDB" id="A0A2M7BYJ3"/>
<evidence type="ECO:0000313" key="1">
    <source>
        <dbReference type="EMBL" id="PIV12718.1"/>
    </source>
</evidence>
<organism evidence="1 2">
    <name type="scientific">Candidatus Nealsonbacteria bacterium CG03_land_8_20_14_0_80_36_12</name>
    <dbReference type="NCBI Taxonomy" id="1974701"/>
    <lineage>
        <taxon>Bacteria</taxon>
        <taxon>Candidatus Nealsoniibacteriota</taxon>
    </lineage>
</organism>
<evidence type="ECO:0008006" key="3">
    <source>
        <dbReference type="Google" id="ProtNLM"/>
    </source>
</evidence>
<accession>A0A2M7BYJ3</accession>
<gene>
    <name evidence="1" type="ORF">COS47_01045</name>
</gene>
<dbReference type="InterPro" id="IPR016024">
    <property type="entry name" value="ARM-type_fold"/>
</dbReference>
<reference evidence="2" key="1">
    <citation type="submission" date="2017-09" db="EMBL/GenBank/DDBJ databases">
        <title>Depth-based differentiation of microbial function through sediment-hosted aquifers and enrichment of novel symbionts in the deep terrestrial subsurface.</title>
        <authorList>
            <person name="Probst A.J."/>
            <person name="Ladd B."/>
            <person name="Jarett J.K."/>
            <person name="Geller-Mcgrath D.E."/>
            <person name="Sieber C.M.K."/>
            <person name="Emerson J.B."/>
            <person name="Anantharaman K."/>
            <person name="Thomas B.C."/>
            <person name="Malmstrom R."/>
            <person name="Stieglmeier M."/>
            <person name="Klingl A."/>
            <person name="Woyke T."/>
            <person name="Ryan C.M."/>
            <person name="Banfield J.F."/>
        </authorList>
    </citation>
    <scope>NUCLEOTIDE SEQUENCE [LARGE SCALE GENOMIC DNA]</scope>
</reference>
<dbReference type="PANTHER" id="PTHR34070:SF1">
    <property type="entry name" value="DNA ALKYLATION REPAIR PROTEIN"/>
    <property type="match status" value="1"/>
</dbReference>
<name>A0A2M7BYJ3_9BACT</name>
<dbReference type="InterPro" id="IPR014825">
    <property type="entry name" value="DNA_alkylation"/>
</dbReference>
<sequence>MVDSHSKISILIDRELKKSGEMEFALRRNRLIGKEIASYGVKTSKIRKIVRKYRKGFQELRTTKDCFGIASELISRKVLDDQMAGIFLLGLCQEISETRNISRFEKLIANYIDNWATCDAISSEVIAKALRDLPEEIETLYSWAQSKNKWLRRTALVTIVKLKNRIEYWNKISSQILSLFLEEKEPIVKSAMRWLKKEVG</sequence>
<dbReference type="CDD" id="cd06561">
    <property type="entry name" value="AlkD_like"/>
    <property type="match status" value="1"/>
</dbReference>
<evidence type="ECO:0000313" key="2">
    <source>
        <dbReference type="Proteomes" id="UP000230324"/>
    </source>
</evidence>